<sequence length="170" mass="18288">MRQVRGPRPLRRATSGRTQQRSSPGWSLQPSSVRQAACQTVAEWVHGPGLADPLLLATKMTSTSATNPHGCADRAQQSRFASRCQGHRDPRGVAPEYTSQVQAVTQISSRSFAHPSQPRAPCRVLSSSAPQCDRPRQACRCAAQWRSRGTGSPGQSLTLSGLESAQTVSI</sequence>
<gene>
    <name evidence="2" type="ORF">UFOPK1358_01182</name>
</gene>
<dbReference type="AlphaFoldDB" id="A0A6J6BX86"/>
<proteinExistence type="predicted"/>
<feature type="region of interest" description="Disordered" evidence="1">
    <location>
        <begin position="1"/>
        <end position="31"/>
    </location>
</feature>
<evidence type="ECO:0000313" key="2">
    <source>
        <dbReference type="EMBL" id="CAB4543790.1"/>
    </source>
</evidence>
<name>A0A6J6BX86_9ZZZZ</name>
<feature type="compositionally biased region" description="Polar residues" evidence="1">
    <location>
        <begin position="147"/>
        <end position="170"/>
    </location>
</feature>
<reference evidence="2" key="1">
    <citation type="submission" date="2020-05" db="EMBL/GenBank/DDBJ databases">
        <authorList>
            <person name="Chiriac C."/>
            <person name="Salcher M."/>
            <person name="Ghai R."/>
            <person name="Kavagutti S V."/>
        </authorList>
    </citation>
    <scope>NUCLEOTIDE SEQUENCE</scope>
</reference>
<feature type="compositionally biased region" description="Polar residues" evidence="1">
    <location>
        <begin position="15"/>
        <end position="31"/>
    </location>
</feature>
<dbReference type="EMBL" id="CAEZSF010000114">
    <property type="protein sequence ID" value="CAB4543790.1"/>
    <property type="molecule type" value="Genomic_DNA"/>
</dbReference>
<accession>A0A6J6BX86</accession>
<protein>
    <submittedName>
        <fullName evidence="2">Unannotated protein</fullName>
    </submittedName>
</protein>
<organism evidence="2">
    <name type="scientific">freshwater metagenome</name>
    <dbReference type="NCBI Taxonomy" id="449393"/>
    <lineage>
        <taxon>unclassified sequences</taxon>
        <taxon>metagenomes</taxon>
        <taxon>ecological metagenomes</taxon>
    </lineage>
</organism>
<feature type="region of interest" description="Disordered" evidence="1">
    <location>
        <begin position="146"/>
        <end position="170"/>
    </location>
</feature>
<evidence type="ECO:0000256" key="1">
    <source>
        <dbReference type="SAM" id="MobiDB-lite"/>
    </source>
</evidence>